<dbReference type="PANTHER" id="PTHR43173">
    <property type="entry name" value="ABC1 FAMILY PROTEIN"/>
    <property type="match status" value="1"/>
</dbReference>
<dbReference type="AlphaFoldDB" id="A0A5N5WG87"/>
<dbReference type="CDD" id="cd11577">
    <property type="entry name" value="GH71"/>
    <property type="match status" value="1"/>
</dbReference>
<dbReference type="Gene3D" id="3.20.20.80">
    <property type="entry name" value="Glycosidases"/>
    <property type="match status" value="1"/>
</dbReference>
<dbReference type="Pfam" id="PF03659">
    <property type="entry name" value="Glyco_hydro_71"/>
    <property type="match status" value="1"/>
</dbReference>
<dbReference type="Proteomes" id="UP000326565">
    <property type="component" value="Unassembled WGS sequence"/>
</dbReference>
<keyword evidence="2" id="KW-1185">Reference proteome</keyword>
<reference evidence="1 2" key="1">
    <citation type="submission" date="2019-04" db="EMBL/GenBank/DDBJ databases">
        <title>Friends and foes A comparative genomics study of 23 Aspergillus species from section Flavi.</title>
        <authorList>
            <consortium name="DOE Joint Genome Institute"/>
            <person name="Kjaerbolling I."/>
            <person name="Vesth T."/>
            <person name="Frisvad J.C."/>
            <person name="Nybo J.L."/>
            <person name="Theobald S."/>
            <person name="Kildgaard S."/>
            <person name="Isbrandt T."/>
            <person name="Kuo A."/>
            <person name="Sato A."/>
            <person name="Lyhne E.K."/>
            <person name="Kogle M.E."/>
            <person name="Wiebenga A."/>
            <person name="Kun R.S."/>
            <person name="Lubbers R.J."/>
            <person name="Makela M.R."/>
            <person name="Barry K."/>
            <person name="Chovatia M."/>
            <person name="Clum A."/>
            <person name="Daum C."/>
            <person name="Haridas S."/>
            <person name="He G."/>
            <person name="LaButti K."/>
            <person name="Lipzen A."/>
            <person name="Mondo S."/>
            <person name="Riley R."/>
            <person name="Salamov A."/>
            <person name="Simmons B.A."/>
            <person name="Magnuson J.K."/>
            <person name="Henrissat B."/>
            <person name="Mortensen U.H."/>
            <person name="Larsen T.O."/>
            <person name="Devries R.P."/>
            <person name="Grigoriev I.V."/>
            <person name="Machida M."/>
            <person name="Baker S.E."/>
            <person name="Andersen M.R."/>
        </authorList>
    </citation>
    <scope>NUCLEOTIDE SEQUENCE [LARGE SCALE GENOMIC DNA]</scope>
    <source>
        <strain evidence="1 2">CBS 151.66</strain>
    </source>
</reference>
<name>A0A5N5WG87_9EURO</name>
<organism evidence="1 2">
    <name type="scientific">Aspergillus leporis</name>
    <dbReference type="NCBI Taxonomy" id="41062"/>
    <lineage>
        <taxon>Eukaryota</taxon>
        <taxon>Fungi</taxon>
        <taxon>Dikarya</taxon>
        <taxon>Ascomycota</taxon>
        <taxon>Pezizomycotina</taxon>
        <taxon>Eurotiomycetes</taxon>
        <taxon>Eurotiomycetidae</taxon>
        <taxon>Eurotiales</taxon>
        <taxon>Aspergillaceae</taxon>
        <taxon>Aspergillus</taxon>
        <taxon>Aspergillus subgen. Circumdati</taxon>
    </lineage>
</organism>
<dbReference type="InterPro" id="IPR051130">
    <property type="entry name" value="Mito_struct-func_regulator"/>
</dbReference>
<evidence type="ECO:0000313" key="2">
    <source>
        <dbReference type="Proteomes" id="UP000326565"/>
    </source>
</evidence>
<evidence type="ECO:0000313" key="1">
    <source>
        <dbReference type="EMBL" id="KAB8067248.1"/>
    </source>
</evidence>
<accession>A0A5N5WG87</accession>
<dbReference type="InterPro" id="IPR005197">
    <property type="entry name" value="Glyco_hydro_71"/>
</dbReference>
<gene>
    <name evidence="1" type="ORF">BDV29DRAFT_163564</name>
</gene>
<dbReference type="GO" id="GO:0051118">
    <property type="term" value="F:glucan endo-1,3-alpha-glucosidase activity"/>
    <property type="evidence" value="ECO:0007669"/>
    <property type="project" value="InterPro"/>
</dbReference>
<dbReference type="PANTHER" id="PTHR43173:SF44">
    <property type="entry name" value="GLYCOSYL HYDROLASE FAMILY 71 PROTEIN"/>
    <property type="match status" value="1"/>
</dbReference>
<keyword evidence="1" id="KW-0378">Hydrolase</keyword>
<dbReference type="OrthoDB" id="1046782at2759"/>
<protein>
    <submittedName>
        <fullName evidence="1">Glycosyl hydrolase family 71-domain-containing protein</fullName>
    </submittedName>
</protein>
<sequence length="360" mass="40302">MAHLSEVVKTLGAENAQVDNQCLKQNVQHVQTLQQGGSPLYESDQTQVSSSWLSFDDAMAIGLLRLIAKSNTKSCIKANPPRSDVSNAANFTITDWADHIRLAKDAQVDAFALNIAADDAINGPALQLAFTAAQSARFKIFFSFDYVARGPWNQNDVIRLLLQYRMNEAYYCVNGHPFTSTFEGSENAEEWKNIKAITDCYFIPDWSSLGVKAALEKGYGLVDGLFSWAAWPSGAQDMNTQVDMSYLELLQETGGLAYMMLVSPWFCTNLPGYGKNWLWRGDDLWYDRWQEVLSIRPDFVEIISWNDYGKSHYIGPLHQGGYGAFKTGKAPFNYAEGMPHDGWRIILPFIIGHYKNGSAA</sequence>
<dbReference type="EMBL" id="ML732520">
    <property type="protein sequence ID" value="KAB8067248.1"/>
    <property type="molecule type" value="Genomic_DNA"/>
</dbReference>
<proteinExistence type="predicted"/>